<evidence type="ECO:0000313" key="2">
    <source>
        <dbReference type="EMBL" id="RXB29793.1"/>
    </source>
</evidence>
<dbReference type="Proteomes" id="UP000290652">
    <property type="component" value="Unassembled WGS sequence"/>
</dbReference>
<gene>
    <name evidence="2" type="ORF">EPS97_13520</name>
</gene>
<dbReference type="AlphaFoldDB" id="A0A9Q7KAR3"/>
<name>A0A9Q7KAR3_ECOLX</name>
<sequence length="246" mass="28093">MLAKNVISELNQSIKANKLNFKFAVFENLDRTVKASLNRNIIKVNRMTNNKNSLKALVKAIDIHRNVRAKMLQKIENAVTVKNMHSFEIGTTEVNNLPAIVAYTTDNAVIVACEINGKKNSWKAFCSDLRMQKIKDTEQFVQMYTGEFIEIIESIEFPTEQRLDVVNSKMEDLMKRVAELERKNAELSKENSVLRKERMGEKLSFDDEIVIVKIDISEPTKTMDKSTIEDEAIELVESTLFSSNAL</sequence>
<proteinExistence type="predicted"/>
<feature type="coiled-coil region" evidence="1">
    <location>
        <begin position="163"/>
        <end position="197"/>
    </location>
</feature>
<accession>A0A9Q7KAR3</accession>
<organism evidence="2 3">
    <name type="scientific">Escherichia coli</name>
    <dbReference type="NCBI Taxonomy" id="562"/>
    <lineage>
        <taxon>Bacteria</taxon>
        <taxon>Pseudomonadati</taxon>
        <taxon>Pseudomonadota</taxon>
        <taxon>Gammaproteobacteria</taxon>
        <taxon>Enterobacterales</taxon>
        <taxon>Enterobacteriaceae</taxon>
        <taxon>Escherichia</taxon>
    </lineage>
</organism>
<dbReference type="RefSeq" id="WP_128542717.1">
    <property type="nucleotide sequence ID" value="NZ_SCIU01000024.1"/>
</dbReference>
<evidence type="ECO:0000313" key="3">
    <source>
        <dbReference type="Proteomes" id="UP000290652"/>
    </source>
</evidence>
<keyword evidence="1" id="KW-0175">Coiled coil</keyword>
<reference evidence="2 3" key="1">
    <citation type="submission" date="2019-01" db="EMBL/GenBank/DDBJ databases">
        <title>Genomic analysis of febrile catheter-associated UTI E. coli isolates.</title>
        <authorList>
            <person name="Potter R."/>
            <person name="Zou Z."/>
            <person name="Henderson J."/>
            <person name="Dantas G."/>
        </authorList>
    </citation>
    <scope>NUCLEOTIDE SEQUENCE [LARGE SCALE GENOMIC DNA]</scope>
    <source>
        <strain evidence="2 3">49_rectal</strain>
    </source>
</reference>
<comment type="caution">
    <text evidence="2">The sequence shown here is derived from an EMBL/GenBank/DDBJ whole genome shotgun (WGS) entry which is preliminary data.</text>
</comment>
<protein>
    <submittedName>
        <fullName evidence="2">Uncharacterized protein</fullName>
    </submittedName>
</protein>
<evidence type="ECO:0000256" key="1">
    <source>
        <dbReference type="SAM" id="Coils"/>
    </source>
</evidence>
<dbReference type="EMBL" id="SCIU01000024">
    <property type="protein sequence ID" value="RXB29793.1"/>
    <property type="molecule type" value="Genomic_DNA"/>
</dbReference>